<feature type="compositionally biased region" description="Acidic residues" evidence="2">
    <location>
        <begin position="1220"/>
        <end position="1238"/>
    </location>
</feature>
<dbReference type="SUPFAM" id="SSF57997">
    <property type="entry name" value="Tropomyosin"/>
    <property type="match status" value="1"/>
</dbReference>
<name>A0A2B4SYJ6_STYPI</name>
<protein>
    <submittedName>
        <fullName evidence="3">Uncharacterized protein</fullName>
    </submittedName>
</protein>
<feature type="region of interest" description="Disordered" evidence="2">
    <location>
        <begin position="1"/>
        <end position="53"/>
    </location>
</feature>
<accession>A0A2B4SYJ6</accession>
<dbReference type="Proteomes" id="UP000225706">
    <property type="component" value="Unassembled WGS sequence"/>
</dbReference>
<evidence type="ECO:0000256" key="1">
    <source>
        <dbReference type="SAM" id="Coils"/>
    </source>
</evidence>
<feature type="compositionally biased region" description="Basic and acidic residues" evidence="2">
    <location>
        <begin position="1543"/>
        <end position="1559"/>
    </location>
</feature>
<dbReference type="EMBL" id="LSMT01000007">
    <property type="protein sequence ID" value="PFX33950.1"/>
    <property type="molecule type" value="Genomic_DNA"/>
</dbReference>
<dbReference type="GO" id="GO:0051015">
    <property type="term" value="F:actin filament binding"/>
    <property type="evidence" value="ECO:0007669"/>
    <property type="project" value="TreeGrafter"/>
</dbReference>
<reference evidence="4" key="1">
    <citation type="journal article" date="2017" name="bioRxiv">
        <title>Comparative analysis of the genomes of Stylophora pistillata and Acropora digitifera provides evidence for extensive differences between species of corals.</title>
        <authorList>
            <person name="Voolstra C.R."/>
            <person name="Li Y."/>
            <person name="Liew Y.J."/>
            <person name="Baumgarten S."/>
            <person name="Zoccola D."/>
            <person name="Flot J.-F."/>
            <person name="Tambutte S."/>
            <person name="Allemand D."/>
            <person name="Aranda M."/>
        </authorList>
    </citation>
    <scope>NUCLEOTIDE SEQUENCE [LARGE SCALE GENOMIC DNA]</scope>
</reference>
<keyword evidence="4" id="KW-1185">Reference proteome</keyword>
<keyword evidence="1" id="KW-0175">Coiled coil</keyword>
<dbReference type="PANTHER" id="PTHR45615:SF40">
    <property type="entry name" value="MYOSIN HEAVY CHAIN, NON-MUSCLE"/>
    <property type="match status" value="1"/>
</dbReference>
<feature type="region of interest" description="Disordered" evidence="2">
    <location>
        <begin position="1534"/>
        <end position="1595"/>
    </location>
</feature>
<organism evidence="3 4">
    <name type="scientific">Stylophora pistillata</name>
    <name type="common">Smooth cauliflower coral</name>
    <dbReference type="NCBI Taxonomy" id="50429"/>
    <lineage>
        <taxon>Eukaryota</taxon>
        <taxon>Metazoa</taxon>
        <taxon>Cnidaria</taxon>
        <taxon>Anthozoa</taxon>
        <taxon>Hexacorallia</taxon>
        <taxon>Scleractinia</taxon>
        <taxon>Astrocoeniina</taxon>
        <taxon>Pocilloporidae</taxon>
        <taxon>Stylophora</taxon>
    </lineage>
</organism>
<dbReference type="GO" id="GO:0005737">
    <property type="term" value="C:cytoplasm"/>
    <property type="evidence" value="ECO:0007669"/>
    <property type="project" value="TreeGrafter"/>
</dbReference>
<dbReference type="GO" id="GO:0000146">
    <property type="term" value="F:microfilament motor activity"/>
    <property type="evidence" value="ECO:0007669"/>
    <property type="project" value="TreeGrafter"/>
</dbReference>
<feature type="compositionally biased region" description="Polar residues" evidence="2">
    <location>
        <begin position="1585"/>
        <end position="1595"/>
    </location>
</feature>
<gene>
    <name evidence="3" type="ORF">AWC38_SpisGene1091</name>
</gene>
<feature type="region of interest" description="Disordered" evidence="2">
    <location>
        <begin position="1218"/>
        <end position="1238"/>
    </location>
</feature>
<feature type="coiled-coil region" evidence="1">
    <location>
        <begin position="551"/>
        <end position="1011"/>
    </location>
</feature>
<feature type="coiled-coil region" evidence="1">
    <location>
        <begin position="1074"/>
        <end position="1108"/>
    </location>
</feature>
<dbReference type="Gene3D" id="1.10.287.1490">
    <property type="match status" value="2"/>
</dbReference>
<sequence>MSDSKEAHSSNQGSIAPTNDREISHDPVKGTYDSEIRREKTDYVSKTSNATTTEETIRVTVEEFPADEDFKTRFFEAQDRLGELEQELRNTREKLRNLENACENTEEKIGVLKNAAYSYHRTFSEHEVTIKTVVEENNHLKINIEKLEATIRGYKEEQEKADEIEKDNENLKDQLDERRKENDDLVRQLEKLQVEVNDLRDSNGDDKICKYCGRGDNILLEMESLKLKYEDIETENDHLLKEKEELRVEVDDLERRLKDLQIKLSADDDIIEEMKQQIVEYHVQIQQSEENCDNSRTRNIELEKEMSLLRGLVAELESSLEAEKDSRESLFREGTNRLEIQNKKITQLEMNLKEVCKEKELLYLQFVDSKNKAEMDSKQCTKQLNETHVRAELFRKEVSDKEKTILALKAENEELRDDIALLQKQLEDLQDRDLSRFAEDLDKPDGNDDDELSKLREENEEITQELEQLRDEVISLQSELAERYIEEEKPKDEDSDEIVVEHLQVVQRVPLAPNEDDLSDFDDFEEHIVAVGETPNLAVVPKESGDSWSSQDYSKSQIQELEELLERTKKEKEKVEECLEESEERAKKTTEELSKTITQLTDRCEEMRKELIEKEVLINEQRKDLSQDKNTISDLEEKLREQEYLEAELEKARKELFELKSQDTDEELSEEYEKLKEQYQKLMDDIKKLKDEKEDLCEKKADVEEELEEMKVKFDKGKEMYNTLCDENDDLKKDNDDLGKQVDKLKEEIKYLGDELKEEEDLHITEKEKLTSKNKEVEDKIRRLEGEILDLKAKLRRKDSDENWKEKFDELKREKNSLQIEKQRLERNLERNDDEHEQTKTKYNKVRRELTDAQGETAMLRRQLSELKLTKDTGDLEKELGKLKETLRKKEEERKKHLAELEELRRSLFRQTSEEGWQEKFESLKLKLDEVEDEKDSLQKEKNNLQNDLRKDSEKLAELEIKLSQANMEIEGLSKDFDKSHTRITQLEIELQRSSKQKQQAEEQAKWIKKELLTREETISKLGKELNEKMEDSDKDNQIIMLEREIQLLQSRIPASEKDESVLHNRIRFLEDSVKEVKEKFDGKTVQLDKCEKEKESLSVHVVELSKEIQVLYERYQASRTEIEKLRAGLVVAPEKTPETTSLTIDVEGKPEVQLGVFVQERVRSRVVTPGLGRSTSELEISISQLPGTVVIGEPVGVTVDYGSEGNPLVSHPVELTASEPEDNDEDSFSHESDDEDVPPVVYSAPQVESAPQFNFTSPSADPERILVSAQALPRPQLPKSVDSERFPFLKASGVRLSGGAFQPVPSRNINLPEQTPEEDLLDKELVTEGRFRAFSKEDQFKLDGLLHAHAHHHDPPDVYNDVYDQPPENGVENNKGYYPEELNAREKGWTEPPPYDWEEPPLQAPREAYSYQSAPGGEYLDDFDGQMERYPDPYQVPPRKPESSYKRRIIGVYDNDGTLIGYQDVYEEITDEYAEEINGGVIPYPEPYEHRGLSHPYEPEQRPPMKIPYAIDTRGPEEDESVFYEYDINRNATKDQWFSPQPEERFQDNRKHTKESNKTHRQGYPEPYEYLNGHGVRRNRPAMASSQYASGTYL</sequence>
<evidence type="ECO:0000313" key="4">
    <source>
        <dbReference type="Proteomes" id="UP000225706"/>
    </source>
</evidence>
<dbReference type="GO" id="GO:0032982">
    <property type="term" value="C:myosin filament"/>
    <property type="evidence" value="ECO:0007669"/>
    <property type="project" value="TreeGrafter"/>
</dbReference>
<dbReference type="GO" id="GO:0016460">
    <property type="term" value="C:myosin II complex"/>
    <property type="evidence" value="ECO:0007669"/>
    <property type="project" value="TreeGrafter"/>
</dbReference>
<dbReference type="OrthoDB" id="5977966at2759"/>
<comment type="caution">
    <text evidence="3">The sequence shown here is derived from an EMBL/GenBank/DDBJ whole genome shotgun (WGS) entry which is preliminary data.</text>
</comment>
<feature type="coiled-coil region" evidence="1">
    <location>
        <begin position="398"/>
        <end position="486"/>
    </location>
</feature>
<evidence type="ECO:0000313" key="3">
    <source>
        <dbReference type="EMBL" id="PFX33950.1"/>
    </source>
</evidence>
<dbReference type="PANTHER" id="PTHR45615">
    <property type="entry name" value="MYOSIN HEAVY CHAIN, NON-MUSCLE"/>
    <property type="match status" value="1"/>
</dbReference>
<proteinExistence type="predicted"/>
<evidence type="ECO:0000256" key="2">
    <source>
        <dbReference type="SAM" id="MobiDB-lite"/>
    </source>
</evidence>
<feature type="region of interest" description="Disordered" evidence="2">
    <location>
        <begin position="158"/>
        <end position="179"/>
    </location>
</feature>
<feature type="compositionally biased region" description="Basic and acidic residues" evidence="2">
    <location>
        <begin position="19"/>
        <end position="43"/>
    </location>
</feature>
<dbReference type="STRING" id="50429.A0A2B4SYJ6"/>